<proteinExistence type="predicted"/>
<gene>
    <name evidence="1" type="ORF">METZ01_LOCUS409051</name>
</gene>
<dbReference type="Gene3D" id="2.130.10.10">
    <property type="entry name" value="YVTN repeat-like/Quinoprotein amine dehydrogenase"/>
    <property type="match status" value="1"/>
</dbReference>
<feature type="non-terminal residue" evidence="1">
    <location>
        <position position="278"/>
    </location>
</feature>
<evidence type="ECO:0000313" key="1">
    <source>
        <dbReference type="EMBL" id="SVD56197.1"/>
    </source>
</evidence>
<dbReference type="SUPFAM" id="SSF51004">
    <property type="entry name" value="C-terminal (heme d1) domain of cytochrome cd1-nitrite reductase"/>
    <property type="match status" value="1"/>
</dbReference>
<dbReference type="InterPro" id="IPR015943">
    <property type="entry name" value="WD40/YVTN_repeat-like_dom_sf"/>
</dbReference>
<dbReference type="InterPro" id="IPR011048">
    <property type="entry name" value="Haem_d1_sf"/>
</dbReference>
<sequence>CEGNYYGNDGSLWTISEENVDEYPDNPIGNVVQSLYVHEDELYVIINGSSNIQVFDIYEESLTPIQYIDTNGSGPREMLIHGNFLYFTNWYSADVKKINLTTWEIEAEIAMPGLPEDIIIHDGVLYVSITMNHDWTDGTQVITIDPYTNTIIESFEVGSGPGELLGHEGEIYVSRTYYDPNWNAFYGTSKIKEDGEVVFVNYGSGASCGGGIYSFQNSVYRIYDGGIAMLDEDLNIMPETRLGDYDPWEVYSAEVFGENIYFGLSDFITPDEIAVVNT</sequence>
<evidence type="ECO:0008006" key="2">
    <source>
        <dbReference type="Google" id="ProtNLM"/>
    </source>
</evidence>
<reference evidence="1" key="1">
    <citation type="submission" date="2018-05" db="EMBL/GenBank/DDBJ databases">
        <authorList>
            <person name="Lanie J.A."/>
            <person name="Ng W.-L."/>
            <person name="Kazmierczak K.M."/>
            <person name="Andrzejewski T.M."/>
            <person name="Davidsen T.M."/>
            <person name="Wayne K.J."/>
            <person name="Tettelin H."/>
            <person name="Glass J.I."/>
            <person name="Rusch D."/>
            <person name="Podicherti R."/>
            <person name="Tsui H.-C.T."/>
            <person name="Winkler M.E."/>
        </authorList>
    </citation>
    <scope>NUCLEOTIDE SEQUENCE</scope>
</reference>
<dbReference type="AlphaFoldDB" id="A0A382WBF8"/>
<accession>A0A382WBF8</accession>
<feature type="non-terminal residue" evidence="1">
    <location>
        <position position="1"/>
    </location>
</feature>
<organism evidence="1">
    <name type="scientific">marine metagenome</name>
    <dbReference type="NCBI Taxonomy" id="408172"/>
    <lineage>
        <taxon>unclassified sequences</taxon>
        <taxon>metagenomes</taxon>
        <taxon>ecological metagenomes</taxon>
    </lineage>
</organism>
<name>A0A382WBF8_9ZZZZ</name>
<dbReference type="EMBL" id="UINC01158578">
    <property type="protein sequence ID" value="SVD56197.1"/>
    <property type="molecule type" value="Genomic_DNA"/>
</dbReference>
<protein>
    <recommendedName>
        <fullName evidence="2">Cell surface protein</fullName>
    </recommendedName>
</protein>